<comment type="caution">
    <text evidence="1">The sequence shown here is derived from an EMBL/GenBank/DDBJ whole genome shotgun (WGS) entry which is preliminary data.</text>
</comment>
<organism evidence="1 2">
    <name type="scientific">Rhizopus delemar</name>
    <dbReference type="NCBI Taxonomy" id="936053"/>
    <lineage>
        <taxon>Eukaryota</taxon>
        <taxon>Fungi</taxon>
        <taxon>Fungi incertae sedis</taxon>
        <taxon>Mucoromycota</taxon>
        <taxon>Mucoromycotina</taxon>
        <taxon>Mucoromycetes</taxon>
        <taxon>Mucorales</taxon>
        <taxon>Mucorineae</taxon>
        <taxon>Rhizopodaceae</taxon>
        <taxon>Rhizopus</taxon>
    </lineage>
</organism>
<keyword evidence="2" id="KW-1185">Reference proteome</keyword>
<protein>
    <submittedName>
        <fullName evidence="1">Uncharacterized protein</fullName>
    </submittedName>
</protein>
<gene>
    <name evidence="1" type="ORF">G6F50_017812</name>
</gene>
<dbReference type="AlphaFoldDB" id="A0A9P7C0A1"/>
<dbReference type="Proteomes" id="UP000740926">
    <property type="component" value="Unassembled WGS sequence"/>
</dbReference>
<dbReference type="EMBL" id="JAANIU010014278">
    <property type="protein sequence ID" value="KAG1529711.1"/>
    <property type="molecule type" value="Genomic_DNA"/>
</dbReference>
<proteinExistence type="predicted"/>
<reference evidence="1 2" key="1">
    <citation type="journal article" date="2020" name="Microb. Genom.">
        <title>Genetic diversity of clinical and environmental Mucorales isolates obtained from an investigation of mucormycosis cases among solid organ transplant recipients.</title>
        <authorList>
            <person name="Nguyen M.H."/>
            <person name="Kaul D."/>
            <person name="Muto C."/>
            <person name="Cheng S.J."/>
            <person name="Richter R.A."/>
            <person name="Bruno V.M."/>
            <person name="Liu G."/>
            <person name="Beyhan S."/>
            <person name="Sundermann A.J."/>
            <person name="Mounaud S."/>
            <person name="Pasculle A.W."/>
            <person name="Nierman W.C."/>
            <person name="Driscoll E."/>
            <person name="Cumbie R."/>
            <person name="Clancy C.J."/>
            <person name="Dupont C.L."/>
        </authorList>
    </citation>
    <scope>NUCLEOTIDE SEQUENCE [LARGE SCALE GENOMIC DNA]</scope>
    <source>
        <strain evidence="1 2">GL24</strain>
    </source>
</reference>
<evidence type="ECO:0000313" key="1">
    <source>
        <dbReference type="EMBL" id="KAG1529711.1"/>
    </source>
</evidence>
<accession>A0A9P7C0A1</accession>
<evidence type="ECO:0000313" key="2">
    <source>
        <dbReference type="Proteomes" id="UP000740926"/>
    </source>
</evidence>
<name>A0A9P7C0A1_9FUNG</name>
<sequence length="93" mass="9907">MGALCAGLVPMVADATRDGSQAAWRDARTAERGCRTAHAGVSGQGQCRYRSARPPFDQARTALRCRVGRAEFDSTRPWRAQGSGRVTAASVQA</sequence>